<proteinExistence type="predicted"/>
<evidence type="ECO:0008006" key="3">
    <source>
        <dbReference type="Google" id="ProtNLM"/>
    </source>
</evidence>
<dbReference type="Proteomes" id="UP000248926">
    <property type="component" value="Unassembled WGS sequence"/>
</dbReference>
<reference evidence="1 2" key="1">
    <citation type="journal article" date="2018" name="Genet. Mol. Biol.">
        <title>The genome sequence of Dyella jiangningensis FCAV SCS01 from a lignocellulose-decomposing microbial consortium metagenome reveals potential for biotechnological applications.</title>
        <authorList>
            <person name="Desiderato J.G."/>
            <person name="Alvarenga D.O."/>
            <person name="Constancio M.T.L."/>
            <person name="Alves L.M.C."/>
            <person name="Varani A.M."/>
        </authorList>
    </citation>
    <scope>NUCLEOTIDE SEQUENCE [LARGE SCALE GENOMIC DNA]</scope>
    <source>
        <strain evidence="1 2">FCAV SCS01</strain>
    </source>
</reference>
<dbReference type="RefSeq" id="WP_111984949.1">
    <property type="nucleotide sequence ID" value="NZ_NFZS01000007.1"/>
</dbReference>
<dbReference type="InterPro" id="IPR052552">
    <property type="entry name" value="YeaO-like"/>
</dbReference>
<dbReference type="PANTHER" id="PTHR36849">
    <property type="entry name" value="CYTOPLASMIC PROTEIN-RELATED"/>
    <property type="match status" value="1"/>
</dbReference>
<keyword evidence="2" id="KW-1185">Reference proteome</keyword>
<protein>
    <recommendedName>
        <fullName evidence="3">DUF488 domain-containing protein</fullName>
    </recommendedName>
</protein>
<comment type="caution">
    <text evidence="1">The sequence shown here is derived from an EMBL/GenBank/DDBJ whole genome shotgun (WGS) entry which is preliminary data.</text>
</comment>
<name>A0A328P088_9GAMM</name>
<dbReference type="PANTHER" id="PTHR36849:SF1">
    <property type="entry name" value="CYTOPLASMIC PROTEIN"/>
    <property type="match status" value="1"/>
</dbReference>
<dbReference type="OrthoDB" id="9790745at2"/>
<dbReference type="AlphaFoldDB" id="A0A328P088"/>
<organism evidence="1 2">
    <name type="scientific">Dyella jiangningensis</name>
    <dbReference type="NCBI Taxonomy" id="1379159"/>
    <lineage>
        <taxon>Bacteria</taxon>
        <taxon>Pseudomonadati</taxon>
        <taxon>Pseudomonadota</taxon>
        <taxon>Gammaproteobacteria</taxon>
        <taxon>Lysobacterales</taxon>
        <taxon>Rhodanobacteraceae</taxon>
        <taxon>Dyella</taxon>
    </lineage>
</organism>
<accession>A0A328P088</accession>
<dbReference type="Pfam" id="PF22752">
    <property type="entry name" value="DUF488-N3i"/>
    <property type="match status" value="1"/>
</dbReference>
<dbReference type="EMBL" id="NFZS01000007">
    <property type="protein sequence ID" value="RAO74466.1"/>
    <property type="molecule type" value="Genomic_DNA"/>
</dbReference>
<gene>
    <name evidence="1" type="ORF">CA260_20545</name>
</gene>
<sequence>MSIAVKRVYEPAAKSDGYRVLVDRLWPRGLKKEDAALDAWSKELAPSPSLRKWFGHDPARWEGFRHRYASELDHAAEYWQPLASKASRRRITLLYGARDEDHNNAVALKSYLDAWLKAHGPH</sequence>
<evidence type="ECO:0000313" key="1">
    <source>
        <dbReference type="EMBL" id="RAO74466.1"/>
    </source>
</evidence>
<evidence type="ECO:0000313" key="2">
    <source>
        <dbReference type="Proteomes" id="UP000248926"/>
    </source>
</evidence>